<evidence type="ECO:0000256" key="19">
    <source>
        <dbReference type="RuleBase" id="RU004335"/>
    </source>
</evidence>
<keyword evidence="6" id="KW-1003">Cell membrane</keyword>
<dbReference type="PANTHER" id="PTHR16631:SF17">
    <property type="entry name" value="GLUCAN ENDO-1,3-BETA-GLUCOSIDASE BTGC"/>
    <property type="match status" value="1"/>
</dbReference>
<dbReference type="InterPro" id="IPR017853">
    <property type="entry name" value="GH"/>
</dbReference>
<dbReference type="GO" id="GO:0071555">
    <property type="term" value="P:cell wall organization"/>
    <property type="evidence" value="ECO:0007669"/>
    <property type="project" value="UniProtKB-KW"/>
</dbReference>
<evidence type="ECO:0000256" key="3">
    <source>
        <dbReference type="ARBA" id="ARBA00004401"/>
    </source>
</evidence>
<comment type="catalytic activity">
    <reaction evidence="1">
        <text>Hydrolysis of (1-&gt;3)-beta-D-glucosidic linkages in (1-&gt;3)-beta-D-glucans.</text>
        <dbReference type="EC" id="3.2.1.39"/>
    </reaction>
</comment>
<evidence type="ECO:0000256" key="13">
    <source>
        <dbReference type="ARBA" id="ARBA00023277"/>
    </source>
</evidence>
<name>A0A9W8M1E2_9FUNG</name>
<dbReference type="EC" id="3.2.1.39" evidence="5"/>
<keyword evidence="21" id="KW-0812">Transmembrane</keyword>
<keyword evidence="13" id="KW-0119">Carbohydrate metabolism</keyword>
<evidence type="ECO:0000313" key="23">
    <source>
        <dbReference type="Proteomes" id="UP001139887"/>
    </source>
</evidence>
<dbReference type="GO" id="GO:0009277">
    <property type="term" value="C:fungal-type cell wall"/>
    <property type="evidence" value="ECO:0007669"/>
    <property type="project" value="TreeGrafter"/>
</dbReference>
<dbReference type="GO" id="GO:0000272">
    <property type="term" value="P:polysaccharide catabolic process"/>
    <property type="evidence" value="ECO:0007669"/>
    <property type="project" value="UniProtKB-KW"/>
</dbReference>
<dbReference type="GO" id="GO:0009986">
    <property type="term" value="C:cell surface"/>
    <property type="evidence" value="ECO:0007669"/>
    <property type="project" value="TreeGrafter"/>
</dbReference>
<dbReference type="OrthoDB" id="77201at2759"/>
<dbReference type="GO" id="GO:0042973">
    <property type="term" value="F:glucan endo-1,3-beta-D-glucosidase activity"/>
    <property type="evidence" value="ECO:0007669"/>
    <property type="project" value="UniProtKB-EC"/>
</dbReference>
<comment type="similarity">
    <text evidence="4 19">Belongs to the glycosyl hydrolase 17 family.</text>
</comment>
<organism evidence="22 23">
    <name type="scientific">Coemansia brasiliensis</name>
    <dbReference type="NCBI Taxonomy" id="2650707"/>
    <lineage>
        <taxon>Eukaryota</taxon>
        <taxon>Fungi</taxon>
        <taxon>Fungi incertae sedis</taxon>
        <taxon>Zoopagomycota</taxon>
        <taxon>Kickxellomycotina</taxon>
        <taxon>Kickxellomycetes</taxon>
        <taxon>Kickxellales</taxon>
        <taxon>Kickxellaceae</taxon>
        <taxon>Coemansia</taxon>
    </lineage>
</organism>
<keyword evidence="10" id="KW-0378">Hydrolase</keyword>
<keyword evidence="9" id="KW-0732">Signal</keyword>
<feature type="compositionally biased region" description="Low complexity" evidence="20">
    <location>
        <begin position="132"/>
        <end position="143"/>
    </location>
</feature>
<keyword evidence="12" id="KW-0325">Glycoprotein</keyword>
<evidence type="ECO:0000256" key="12">
    <source>
        <dbReference type="ARBA" id="ARBA00023180"/>
    </source>
</evidence>
<dbReference type="GO" id="GO:0005576">
    <property type="term" value="C:extracellular region"/>
    <property type="evidence" value="ECO:0007669"/>
    <property type="project" value="TreeGrafter"/>
</dbReference>
<evidence type="ECO:0000256" key="17">
    <source>
        <dbReference type="ARBA" id="ARBA00042373"/>
    </source>
</evidence>
<evidence type="ECO:0000256" key="6">
    <source>
        <dbReference type="ARBA" id="ARBA00022475"/>
    </source>
</evidence>
<keyword evidence="7" id="KW-0134">Cell wall</keyword>
<keyword evidence="14" id="KW-0961">Cell wall biogenesis/degradation</keyword>
<evidence type="ECO:0000256" key="21">
    <source>
        <dbReference type="SAM" id="Phobius"/>
    </source>
</evidence>
<evidence type="ECO:0000313" key="22">
    <source>
        <dbReference type="EMBL" id="KAJ2852325.1"/>
    </source>
</evidence>
<evidence type="ECO:0000256" key="9">
    <source>
        <dbReference type="ARBA" id="ARBA00022729"/>
    </source>
</evidence>
<dbReference type="InterPro" id="IPR050732">
    <property type="entry name" value="Beta-glucan_modifiers"/>
</dbReference>
<comment type="subcellular location">
    <subcellularLocation>
        <location evidence="3">Cell membrane</location>
        <topology evidence="3">Single-pass type II membrane protein</topology>
    </subcellularLocation>
    <subcellularLocation>
        <location evidence="2">Secreted</location>
        <location evidence="2">Cell wall</location>
    </subcellularLocation>
</comment>
<keyword evidence="8" id="KW-0964">Secreted</keyword>
<evidence type="ECO:0000256" key="5">
    <source>
        <dbReference type="ARBA" id="ARBA00012780"/>
    </source>
</evidence>
<dbReference type="SUPFAM" id="SSF51445">
    <property type="entry name" value="(Trans)glycosidases"/>
    <property type="match status" value="1"/>
</dbReference>
<keyword evidence="23" id="KW-1185">Reference proteome</keyword>
<dbReference type="GO" id="GO:0005886">
    <property type="term" value="C:plasma membrane"/>
    <property type="evidence" value="ECO:0007669"/>
    <property type="project" value="UniProtKB-SubCell"/>
</dbReference>
<evidence type="ECO:0000256" key="20">
    <source>
        <dbReference type="SAM" id="MobiDB-lite"/>
    </source>
</evidence>
<evidence type="ECO:0000256" key="18">
    <source>
        <dbReference type="ARBA" id="ARBA00043078"/>
    </source>
</evidence>
<evidence type="ECO:0000256" key="16">
    <source>
        <dbReference type="ARBA" id="ARBA00037649"/>
    </source>
</evidence>
<sequence length="425" mass="46354">MSIFKRFRQSPARKAYILNFIAIAIFALVILGVVLGTVLPNRNKASQSDATDGMESSADWIDYCDGEDYEVENKDIDSFDSSISSMPPRIPMIPHHSSSSDILLDYLITSDIESEASSTSATASEDLDSIDSTQSTEQESPSEGYNNLAEPLLWGLTYSPYNINGSCPDLATVSSQLLKVAQVTGNIRLYSTDCSQLRLIVQAISNANINLKIYAGIWISNGATRMNSDLDEFVSIAKQYGSSLIKGLSVGNEEVSKGMGEPTLIEYINQVRSRLQTEGLGHIPIYTTEQDAHFSSALANVCDVIQVNLQTVFDSTFTSITESVNSVLQRANSVKTNIANGKPVRIGETGWSSAGNIGPSPLTLENEIAYAQKFKCAAADAGYEYFYFEAKNALWKQGEATSEQNFGIFSADFMPKFDFSLLSSC</sequence>
<keyword evidence="11 21" id="KW-0472">Membrane</keyword>
<feature type="region of interest" description="Disordered" evidence="20">
    <location>
        <begin position="117"/>
        <end position="146"/>
    </location>
</feature>
<dbReference type="Pfam" id="PF00332">
    <property type="entry name" value="Glyco_hydro_17"/>
    <property type="match status" value="1"/>
</dbReference>
<evidence type="ECO:0000256" key="1">
    <source>
        <dbReference type="ARBA" id="ARBA00000382"/>
    </source>
</evidence>
<accession>A0A9W8M1E2</accession>
<evidence type="ECO:0000256" key="11">
    <source>
        <dbReference type="ARBA" id="ARBA00023136"/>
    </source>
</evidence>
<comment type="function">
    <text evidence="16">Glucanases play a role in cell expansion during growth, in cell-cell fusion during mating, and in spore release during sporulation. This enzyme may be involved in beta-glucan degradation. Active on laminarin and lichenan.</text>
</comment>
<dbReference type="InterPro" id="IPR000490">
    <property type="entry name" value="Glyco_hydro_17"/>
</dbReference>
<dbReference type="Gene3D" id="3.20.20.80">
    <property type="entry name" value="Glycosidases"/>
    <property type="match status" value="2"/>
</dbReference>
<evidence type="ECO:0000256" key="7">
    <source>
        <dbReference type="ARBA" id="ARBA00022512"/>
    </source>
</evidence>
<evidence type="ECO:0000256" key="15">
    <source>
        <dbReference type="ARBA" id="ARBA00023326"/>
    </source>
</evidence>
<comment type="caution">
    <text evidence="22">The sequence shown here is derived from an EMBL/GenBank/DDBJ whole genome shotgun (WGS) entry which is preliminary data.</text>
</comment>
<dbReference type="PANTHER" id="PTHR16631">
    <property type="entry name" value="GLUCAN 1,3-BETA-GLUCOSIDASE"/>
    <property type="match status" value="1"/>
</dbReference>
<keyword evidence="21" id="KW-1133">Transmembrane helix</keyword>
<evidence type="ECO:0000256" key="10">
    <source>
        <dbReference type="ARBA" id="ARBA00022801"/>
    </source>
</evidence>
<evidence type="ECO:0000256" key="8">
    <source>
        <dbReference type="ARBA" id="ARBA00022525"/>
    </source>
</evidence>
<feature type="transmembrane region" description="Helical" evidence="21">
    <location>
        <begin position="16"/>
        <end position="39"/>
    </location>
</feature>
<evidence type="ECO:0000256" key="14">
    <source>
        <dbReference type="ARBA" id="ARBA00023316"/>
    </source>
</evidence>
<gene>
    <name evidence="22" type="ORF">IWW36_000468</name>
</gene>
<reference evidence="22" key="1">
    <citation type="submission" date="2022-07" db="EMBL/GenBank/DDBJ databases">
        <title>Phylogenomic reconstructions and comparative analyses of Kickxellomycotina fungi.</title>
        <authorList>
            <person name="Reynolds N.K."/>
            <person name="Stajich J.E."/>
            <person name="Barry K."/>
            <person name="Grigoriev I.V."/>
            <person name="Crous P."/>
            <person name="Smith M.E."/>
        </authorList>
    </citation>
    <scope>NUCLEOTIDE SEQUENCE</scope>
    <source>
        <strain evidence="22">NRRL 1566</strain>
    </source>
</reference>
<dbReference type="AlphaFoldDB" id="A0A9W8M1E2"/>
<evidence type="ECO:0000256" key="2">
    <source>
        <dbReference type="ARBA" id="ARBA00004191"/>
    </source>
</evidence>
<keyword evidence="15" id="KW-0624">Polysaccharide degradation</keyword>
<proteinExistence type="inferred from homology"/>
<protein>
    <recommendedName>
        <fullName evidence="5">glucan endo-1,3-beta-D-glucosidase</fullName>
        <ecNumber evidence="5">3.2.1.39</ecNumber>
    </recommendedName>
    <alternativeName>
        <fullName evidence="18">Endo-1,3-beta-glucanase btgC</fullName>
    </alternativeName>
    <alternativeName>
        <fullName evidence="17">Laminarinase btgC</fullName>
    </alternativeName>
</protein>
<dbReference type="EMBL" id="JANBUW010000004">
    <property type="protein sequence ID" value="KAJ2852325.1"/>
    <property type="molecule type" value="Genomic_DNA"/>
</dbReference>
<dbReference type="Proteomes" id="UP001139887">
    <property type="component" value="Unassembled WGS sequence"/>
</dbReference>
<evidence type="ECO:0000256" key="4">
    <source>
        <dbReference type="ARBA" id="ARBA00008773"/>
    </source>
</evidence>